<dbReference type="GO" id="GO:0008413">
    <property type="term" value="F:8-oxo-7,8-dihydroguanosine triphosphate pyrophosphatase activity"/>
    <property type="evidence" value="ECO:0007669"/>
    <property type="project" value="InterPro"/>
</dbReference>
<dbReference type="PROSITE" id="PS51462">
    <property type="entry name" value="NUDIX"/>
    <property type="match status" value="1"/>
</dbReference>
<dbReference type="Gene3D" id="3.90.79.10">
    <property type="entry name" value="Nucleoside Triphosphate Pyrophosphohydrolase"/>
    <property type="match status" value="1"/>
</dbReference>
<proteinExistence type="inferred from homology"/>
<evidence type="ECO:0000256" key="3">
    <source>
        <dbReference type="ARBA" id="ARBA00022723"/>
    </source>
</evidence>
<evidence type="ECO:0000313" key="9">
    <source>
        <dbReference type="Proteomes" id="UP000286268"/>
    </source>
</evidence>
<dbReference type="PANTHER" id="PTHR43758:SF2">
    <property type="entry name" value="OXIDIZED PURINE NUCLEOSIDE TRIPHOSPHATE HYDROLASE"/>
    <property type="match status" value="1"/>
</dbReference>
<dbReference type="PROSITE" id="PS00893">
    <property type="entry name" value="NUDIX_BOX"/>
    <property type="match status" value="1"/>
</dbReference>
<dbReference type="CDD" id="cd18886">
    <property type="entry name" value="NUDIX_MutT_Nudt1"/>
    <property type="match status" value="1"/>
</dbReference>
<dbReference type="PRINTS" id="PR01402">
    <property type="entry name" value="MUTATORMUTX"/>
</dbReference>
<keyword evidence="4 6" id="KW-0378">Hydrolase</keyword>
<dbReference type="AlphaFoldDB" id="A0A3R5U7N1"/>
<name>A0A3R5U7N1_9CLOT</name>
<gene>
    <name evidence="8" type="ORF">C1I91_21390</name>
</gene>
<evidence type="ECO:0000256" key="6">
    <source>
        <dbReference type="RuleBase" id="RU003476"/>
    </source>
</evidence>
<dbReference type="PANTHER" id="PTHR43758">
    <property type="entry name" value="7,8-DIHYDRO-8-OXOGUANINE TRIPHOSPHATASE"/>
    <property type="match status" value="1"/>
</dbReference>
<evidence type="ECO:0000256" key="4">
    <source>
        <dbReference type="ARBA" id="ARBA00022801"/>
    </source>
</evidence>
<evidence type="ECO:0000256" key="2">
    <source>
        <dbReference type="ARBA" id="ARBA00005582"/>
    </source>
</evidence>
<dbReference type="InterPro" id="IPR020084">
    <property type="entry name" value="NUDIX_hydrolase_CS"/>
</dbReference>
<dbReference type="GO" id="GO:0005737">
    <property type="term" value="C:cytoplasm"/>
    <property type="evidence" value="ECO:0007669"/>
    <property type="project" value="TreeGrafter"/>
</dbReference>
<reference evidence="8 9" key="1">
    <citation type="submission" date="2018-01" db="EMBL/GenBank/DDBJ databases">
        <title>Genome Sequencing and Assembly of Anaerobacter polyendosporus strain CT4.</title>
        <authorList>
            <person name="Tachaapaikoon C."/>
            <person name="Sutheeworapong S."/>
            <person name="Jenjaroenpun P."/>
            <person name="Wongsurawat T."/>
            <person name="Nookeaw I."/>
            <person name="Cheawchanlertfa P."/>
            <person name="Kosugi A."/>
            <person name="Cheevadhanarak S."/>
            <person name="Ratanakhanokchai K."/>
        </authorList>
    </citation>
    <scope>NUCLEOTIDE SEQUENCE [LARGE SCALE GENOMIC DNA]</scope>
    <source>
        <strain evidence="8 9">CT4</strain>
    </source>
</reference>
<keyword evidence="5" id="KW-0460">Magnesium</keyword>
<comment type="similarity">
    <text evidence="2 6">Belongs to the Nudix hydrolase family.</text>
</comment>
<dbReference type="InterPro" id="IPR003562">
    <property type="entry name" value="Mutator_MutX_prot"/>
</dbReference>
<comment type="cofactor">
    <cofactor evidence="1">
        <name>Mg(2+)</name>
        <dbReference type="ChEBI" id="CHEBI:18420"/>
    </cofactor>
</comment>
<dbReference type="EMBL" id="CP025746">
    <property type="protein sequence ID" value="QAA33971.1"/>
    <property type="molecule type" value="Genomic_DNA"/>
</dbReference>
<dbReference type="InterPro" id="IPR000086">
    <property type="entry name" value="NUDIX_hydrolase_dom"/>
</dbReference>
<dbReference type="RefSeq" id="WP_128214691.1">
    <property type="nucleotide sequence ID" value="NZ_CP025746.1"/>
</dbReference>
<sequence>MKNSTLCYIRKNNRTLMLHRVKKINDVHEGKWVGLGGKMEKGETPEECVKREVLEESGLIIKNPSLKGLLTFPAFKDGEDWYVFLFSASEYEGELTDSNEGNLKWIDDEELLMLPLWEGDKLFLSWMKQDKFFSAKFVYEDGELKESSCIFY</sequence>
<dbReference type="PRINTS" id="PR00502">
    <property type="entry name" value="NUDIXFAMILY"/>
</dbReference>
<feature type="domain" description="Nudix hydrolase" evidence="7">
    <location>
        <begin position="1"/>
        <end position="129"/>
    </location>
</feature>
<protein>
    <submittedName>
        <fullName evidence="8">DNA mismatch repair protein MutT</fullName>
    </submittedName>
</protein>
<dbReference type="InterPro" id="IPR020476">
    <property type="entry name" value="Nudix_hydrolase"/>
</dbReference>
<accession>A0A3R5U7N1</accession>
<dbReference type="Proteomes" id="UP000286268">
    <property type="component" value="Chromosome"/>
</dbReference>
<dbReference type="Pfam" id="PF00293">
    <property type="entry name" value="NUDIX"/>
    <property type="match status" value="1"/>
</dbReference>
<dbReference type="InterPro" id="IPR015797">
    <property type="entry name" value="NUDIX_hydrolase-like_dom_sf"/>
</dbReference>
<dbReference type="GO" id="GO:0006281">
    <property type="term" value="P:DNA repair"/>
    <property type="evidence" value="ECO:0007669"/>
    <property type="project" value="InterPro"/>
</dbReference>
<evidence type="ECO:0000256" key="5">
    <source>
        <dbReference type="ARBA" id="ARBA00022842"/>
    </source>
</evidence>
<organism evidence="8 9">
    <name type="scientific">Clostridium manihotivorum</name>
    <dbReference type="NCBI Taxonomy" id="2320868"/>
    <lineage>
        <taxon>Bacteria</taxon>
        <taxon>Bacillati</taxon>
        <taxon>Bacillota</taxon>
        <taxon>Clostridia</taxon>
        <taxon>Eubacteriales</taxon>
        <taxon>Clostridiaceae</taxon>
        <taxon>Clostridium</taxon>
    </lineage>
</organism>
<dbReference type="OrthoDB" id="9804563at2"/>
<dbReference type="GO" id="GO:0046872">
    <property type="term" value="F:metal ion binding"/>
    <property type="evidence" value="ECO:0007669"/>
    <property type="project" value="UniProtKB-KW"/>
</dbReference>
<dbReference type="KEGG" id="cmah:C1I91_21390"/>
<evidence type="ECO:0000313" key="8">
    <source>
        <dbReference type="EMBL" id="QAA33971.1"/>
    </source>
</evidence>
<dbReference type="SUPFAM" id="SSF55811">
    <property type="entry name" value="Nudix"/>
    <property type="match status" value="1"/>
</dbReference>
<keyword evidence="3" id="KW-0479">Metal-binding</keyword>
<keyword evidence="9" id="KW-1185">Reference proteome</keyword>
<evidence type="ECO:0000259" key="7">
    <source>
        <dbReference type="PROSITE" id="PS51462"/>
    </source>
</evidence>
<evidence type="ECO:0000256" key="1">
    <source>
        <dbReference type="ARBA" id="ARBA00001946"/>
    </source>
</evidence>